<organism evidence="2 3">
    <name type="scientific">Parascaris univalens</name>
    <name type="common">Nematode worm</name>
    <dbReference type="NCBI Taxonomy" id="6257"/>
    <lineage>
        <taxon>Eukaryota</taxon>
        <taxon>Metazoa</taxon>
        <taxon>Ecdysozoa</taxon>
        <taxon>Nematoda</taxon>
        <taxon>Chromadorea</taxon>
        <taxon>Rhabditida</taxon>
        <taxon>Spirurina</taxon>
        <taxon>Ascaridomorpha</taxon>
        <taxon>Ascaridoidea</taxon>
        <taxon>Ascarididae</taxon>
        <taxon>Parascaris</taxon>
    </lineage>
</organism>
<feature type="compositionally biased region" description="Basic residues" evidence="1">
    <location>
        <begin position="50"/>
        <end position="60"/>
    </location>
</feature>
<dbReference type="Proteomes" id="UP000887569">
    <property type="component" value="Unplaced"/>
</dbReference>
<reference evidence="3 4" key="1">
    <citation type="submission" date="2022-11" db="UniProtKB">
        <authorList>
            <consortium name="WormBaseParasite"/>
        </authorList>
    </citation>
    <scope>IDENTIFICATION</scope>
</reference>
<evidence type="ECO:0000313" key="4">
    <source>
        <dbReference type="WBParaSite" id="PgB03_g112_t03"/>
    </source>
</evidence>
<evidence type="ECO:0000256" key="1">
    <source>
        <dbReference type="SAM" id="MobiDB-lite"/>
    </source>
</evidence>
<feature type="region of interest" description="Disordered" evidence="1">
    <location>
        <begin position="490"/>
        <end position="512"/>
    </location>
</feature>
<dbReference type="WBParaSite" id="PgB03_g112_t03">
    <property type="protein sequence ID" value="PgB03_g112_t03"/>
    <property type="gene ID" value="PgB03_g112"/>
</dbReference>
<dbReference type="WBParaSite" id="PgB03_g112_t02">
    <property type="protein sequence ID" value="PgB03_g112_t02"/>
    <property type="gene ID" value="PgB03_g112"/>
</dbReference>
<name>A0A914ZMB7_PARUN</name>
<proteinExistence type="predicted"/>
<accession>A0A914ZMB7</accession>
<feature type="region of interest" description="Disordered" evidence="1">
    <location>
        <begin position="33"/>
        <end position="98"/>
    </location>
</feature>
<evidence type="ECO:0000313" key="2">
    <source>
        <dbReference type="Proteomes" id="UP000887569"/>
    </source>
</evidence>
<dbReference type="AlphaFoldDB" id="A0A914ZMB7"/>
<evidence type="ECO:0000313" key="3">
    <source>
        <dbReference type="WBParaSite" id="PgB03_g112_t02"/>
    </source>
</evidence>
<feature type="compositionally biased region" description="Polar residues" evidence="1">
    <location>
        <begin position="35"/>
        <end position="47"/>
    </location>
</feature>
<protein>
    <submittedName>
        <fullName evidence="3 4">Uncharacterized protein</fullName>
    </submittedName>
</protein>
<keyword evidence="2" id="KW-1185">Reference proteome</keyword>
<sequence length="676" mass="74376">MLPAAKEEAVDGSRISAAFESVSETTRANIRRNGSDVSDTSITTNDLSKSKQKHVVRIVTRRAVPSRSSLSASESGQGMPEPPHMAFTKDTRAANPSPYLEPAEMLESDVANDYAASTSVAGAAMDDKVVAVESSSERHILAHQLGDSVWPLLSHEAVDFSYAANVIVGMCQVPAEQICHTQPQKYTNTGTFVVDLRGFANRHEVALDGLGAWGKPQGSSRYYKFVGAIPVKVQGVDGSEVKVLCNRYEHPGTMSERGRFIRKIMTGVSTSSGTPLPLAVVVYEWLGEPHPIQLRNMDAVEASRRPYGSRSWEARNVDVSQDEGLQFDGQPLYAKVAVDFDTVARIILGAEVLQPTRLCTRVPQKYRAQGTFVIDISKLESESALRKDGNGSWGRPSGCSRYYKLTAHNDVIRIERGLSLPACGGDIQILSKRYENETSIRGSFVRKIYTGKRNESRDTSRLCPVAVITYFWKGSIVPLVADEHLLPQLRPNKRPHEGVEEDGNKDEGGVQLRKSRNHCPETKCSVVNDIPSVATNESDVGGARVKGAARVSVRASNIWDDETPSLDNLVLNHADHLKRLALAKELENQNRFAALLDRAEQFLDRFEQAGLTLGLSCPAEPQYVFDSAELWESQPVENIANTVTIGSETRADVDTHETQYLTAVAENDHSDFIHYQ</sequence>
<feature type="compositionally biased region" description="Polar residues" evidence="1">
    <location>
        <begin position="66"/>
        <end position="76"/>
    </location>
</feature>